<feature type="compositionally biased region" description="Polar residues" evidence="5">
    <location>
        <begin position="1074"/>
        <end position="1083"/>
    </location>
</feature>
<dbReference type="Pfam" id="PF20425">
    <property type="entry name" value="Neurobeachin"/>
    <property type="match status" value="1"/>
</dbReference>
<dbReference type="InterPro" id="IPR023362">
    <property type="entry name" value="PH-BEACH_dom"/>
</dbReference>
<protein>
    <recommendedName>
        <fullName evidence="10">Lipopolysaccharide-responsive and beige-like anchor protein</fullName>
    </recommendedName>
</protein>
<evidence type="ECO:0000259" key="6">
    <source>
        <dbReference type="PROSITE" id="PS50197"/>
    </source>
</evidence>
<evidence type="ECO:0000259" key="7">
    <source>
        <dbReference type="PROSITE" id="PS51783"/>
    </source>
</evidence>
<feature type="compositionally biased region" description="Polar residues" evidence="5">
    <location>
        <begin position="1269"/>
        <end position="1301"/>
    </location>
</feature>
<dbReference type="InterPro" id="IPR015943">
    <property type="entry name" value="WD40/YVTN_repeat-like_dom_sf"/>
</dbReference>
<dbReference type="SUPFAM" id="SSF49899">
    <property type="entry name" value="Concanavalin A-like lectins/glucanases"/>
    <property type="match status" value="1"/>
</dbReference>
<dbReference type="InterPro" id="IPR036372">
    <property type="entry name" value="BEACH_dom_sf"/>
</dbReference>
<feature type="region of interest" description="Disordered" evidence="5">
    <location>
        <begin position="950"/>
        <end position="1331"/>
    </location>
</feature>
<dbReference type="InterPro" id="IPR010508">
    <property type="entry name" value="NBEA-like_DUF1088"/>
</dbReference>
<feature type="compositionally biased region" description="Basic and acidic residues" evidence="5">
    <location>
        <begin position="1168"/>
        <end position="1179"/>
    </location>
</feature>
<dbReference type="InterPro" id="IPR001680">
    <property type="entry name" value="WD40_rpt"/>
</dbReference>
<evidence type="ECO:0000256" key="3">
    <source>
        <dbReference type="ARBA" id="ARBA00022737"/>
    </source>
</evidence>
<reference evidence="8 9" key="1">
    <citation type="submission" date="2022-05" db="EMBL/GenBank/DDBJ databases">
        <authorList>
            <consortium name="Genoscope - CEA"/>
            <person name="William W."/>
        </authorList>
    </citation>
    <scope>NUCLEOTIDE SEQUENCE [LARGE SCALE GENOMIC DNA]</scope>
</reference>
<keyword evidence="9" id="KW-1185">Reference proteome</keyword>
<dbReference type="InterPro" id="IPR016024">
    <property type="entry name" value="ARM-type_fold"/>
</dbReference>
<dbReference type="Pfam" id="PF06469">
    <property type="entry name" value="DUF1088"/>
    <property type="match status" value="1"/>
</dbReference>
<dbReference type="SMART" id="SM01026">
    <property type="entry name" value="Beach"/>
    <property type="match status" value="1"/>
</dbReference>
<dbReference type="InterPro" id="IPR011993">
    <property type="entry name" value="PH-like_dom_sf"/>
</dbReference>
<dbReference type="InterPro" id="IPR050865">
    <property type="entry name" value="BEACH_Domain"/>
</dbReference>
<dbReference type="PANTHER" id="PTHR13743:SF162">
    <property type="entry name" value="NEUROBEACHIN"/>
    <property type="match status" value="1"/>
</dbReference>
<accession>A0ABN8PVF6</accession>
<feature type="region of interest" description="Disordered" evidence="5">
    <location>
        <begin position="1"/>
        <end position="33"/>
    </location>
</feature>
<feature type="compositionally biased region" description="Basic and acidic residues" evidence="5">
    <location>
        <begin position="1237"/>
        <end position="1256"/>
    </location>
</feature>
<dbReference type="PROSITE" id="PS51783">
    <property type="entry name" value="PH_BEACH"/>
    <property type="match status" value="1"/>
</dbReference>
<dbReference type="Pfam" id="PF02138">
    <property type="entry name" value="Beach"/>
    <property type="match status" value="1"/>
</dbReference>
<dbReference type="InterPro" id="IPR046851">
    <property type="entry name" value="NBCH_WD40"/>
</dbReference>
<proteinExistence type="predicted"/>
<dbReference type="SUPFAM" id="SSF50978">
    <property type="entry name" value="WD40 repeat-like"/>
    <property type="match status" value="1"/>
</dbReference>
<gene>
    <name evidence="8" type="ORF">PLOB_00046928</name>
</gene>
<feature type="compositionally biased region" description="Basic and acidic residues" evidence="5">
    <location>
        <begin position="1211"/>
        <end position="1220"/>
    </location>
</feature>
<feature type="compositionally biased region" description="Basic and acidic residues" evidence="5">
    <location>
        <begin position="1088"/>
        <end position="1143"/>
    </location>
</feature>
<feature type="compositionally biased region" description="Basic and acidic residues" evidence="5">
    <location>
        <begin position="1039"/>
        <end position="1056"/>
    </location>
</feature>
<dbReference type="CDD" id="cd01201">
    <property type="entry name" value="PH_BEACH"/>
    <property type="match status" value="1"/>
</dbReference>
<dbReference type="Gene3D" id="2.30.29.30">
    <property type="entry name" value="Pleckstrin-homology domain (PH domain)/Phosphotyrosine-binding domain (PTB)"/>
    <property type="match status" value="1"/>
</dbReference>
<feature type="compositionally biased region" description="Low complexity" evidence="5">
    <location>
        <begin position="1302"/>
        <end position="1326"/>
    </location>
</feature>
<dbReference type="SUPFAM" id="SSF48371">
    <property type="entry name" value="ARM repeat"/>
    <property type="match status" value="1"/>
</dbReference>
<dbReference type="Gene3D" id="1.10.1540.10">
    <property type="entry name" value="BEACH domain"/>
    <property type="match status" value="1"/>
</dbReference>
<dbReference type="Gene3D" id="2.60.120.200">
    <property type="match status" value="1"/>
</dbReference>
<evidence type="ECO:0000256" key="5">
    <source>
        <dbReference type="SAM" id="MobiDB-lite"/>
    </source>
</evidence>
<keyword evidence="2" id="KW-0853">WD repeat</keyword>
<dbReference type="CDD" id="cd06071">
    <property type="entry name" value="Beach"/>
    <property type="match status" value="1"/>
</dbReference>
<dbReference type="Gene3D" id="2.130.10.10">
    <property type="entry name" value="YVTN repeat-like/Quinoprotein amine dehydrogenase"/>
    <property type="match status" value="2"/>
</dbReference>
<dbReference type="SMART" id="SM00320">
    <property type="entry name" value="WD40"/>
    <property type="match status" value="4"/>
</dbReference>
<feature type="compositionally biased region" description="Basic and acidic residues" evidence="5">
    <location>
        <begin position="16"/>
        <end position="33"/>
    </location>
</feature>
<dbReference type="PANTHER" id="PTHR13743">
    <property type="entry name" value="BEIGE/BEACH-RELATED"/>
    <property type="match status" value="1"/>
</dbReference>
<dbReference type="InterPro" id="IPR000409">
    <property type="entry name" value="BEACH_dom"/>
</dbReference>
<feature type="compositionally biased region" description="Polar residues" evidence="5">
    <location>
        <begin position="1006"/>
        <end position="1019"/>
    </location>
</feature>
<dbReference type="Proteomes" id="UP001159405">
    <property type="component" value="Unassembled WGS sequence"/>
</dbReference>
<dbReference type="Pfam" id="PF13385">
    <property type="entry name" value="Laminin_G_3"/>
    <property type="match status" value="1"/>
</dbReference>
<evidence type="ECO:0000313" key="9">
    <source>
        <dbReference type="Proteomes" id="UP001159405"/>
    </source>
</evidence>
<name>A0ABN8PVF6_9CNID</name>
<feature type="domain" description="BEACH" evidence="6">
    <location>
        <begin position="2059"/>
        <end position="2349"/>
    </location>
</feature>
<dbReference type="Pfam" id="PF20426">
    <property type="entry name" value="NBCH_WD40"/>
    <property type="match status" value="1"/>
</dbReference>
<dbReference type="SUPFAM" id="SSF50729">
    <property type="entry name" value="PH domain-like"/>
    <property type="match status" value="1"/>
</dbReference>
<organism evidence="8 9">
    <name type="scientific">Porites lobata</name>
    <dbReference type="NCBI Taxonomy" id="104759"/>
    <lineage>
        <taxon>Eukaryota</taxon>
        <taxon>Metazoa</taxon>
        <taxon>Cnidaria</taxon>
        <taxon>Anthozoa</taxon>
        <taxon>Hexacorallia</taxon>
        <taxon>Scleractinia</taxon>
        <taxon>Fungiina</taxon>
        <taxon>Poritidae</taxon>
        <taxon>Porites</taxon>
    </lineage>
</organism>
<evidence type="ECO:0000256" key="2">
    <source>
        <dbReference type="ARBA" id="ARBA00022574"/>
    </source>
</evidence>
<feature type="compositionally biased region" description="Polar residues" evidence="5">
    <location>
        <begin position="1"/>
        <end position="14"/>
    </location>
</feature>
<dbReference type="Pfam" id="PF15787">
    <property type="entry name" value="DUF4704"/>
    <property type="match status" value="2"/>
</dbReference>
<keyword evidence="4" id="KW-0472">Membrane</keyword>
<keyword evidence="3" id="KW-0677">Repeat</keyword>
<sequence>MADSPAISSSQSEQALPEKKNNGSGDRKNHDRERSISVVGTAARAKLAQLIQLASEAQAEGETDYKKVVDTVFDSLVGGVFDLEARFTIKDSSDLVILLELLGHCNVSLKVQILGLLIAILRKSIPNLQAATKIGLIERVLCRLTQEREVVADKLVELLGILSGYSITVKELKTLLATLKGVNGKWPCHTVKLLTVLKLMLEKNGPDVYFSFSGKEGGAITLPPISKWPLQSGFTFSTWLCLDTSHLANAEKCKPHLYCFRTGKGLGYSAQFSGPMLVLESAVKTGKRENKVLHHLVKFEFHPQKWYMVTVVHVYNRFHSSEIRCFVNGKVVSTGETTLVHANEPFDKCYIGSSPKADESTVFCGQMAAVYLFSEALSAQTVGAIYRLGPGYKSQFKFPAEIDTPLWEQDRKVLYEGHLSASIMFMYSPKACDQQLCLEASPTENHSFFCHSPHALMLEGVQSVVTHSLQCILHSLGGIQMLLPLFTQLDFPQDGAKDTSDIPEVAICTVLLSLLSDLLRSSCTSQQQMIQCQGFLVISHVLEKAVSTHLTEDALNILLSLARHLAHSTGSGALLGSLFDHILFNPNLWVKASPKVQLQLFSVFATDLATGTGCAAHLRRDVGVSRLMYMLKTFYRLSSDNEFEKENTTPTNEEILSLRAFLLLLVKQLVLKDKGITEEEFQSVLSYLMITNEEENLLDVLQLVLSIMTEQPDICIAVFDKVDGLRVLFRFLDMKSEAVRVYALKIVGCFLQYCPAKRRQDLLEHYSLFSLIGDKLMNHSLTLTTYNVLFEILVGRVSKQIVSGHHPQPDNTFILQNTTMAPVIAKMLRKNEGKHCNAVVKLTRQGSFREQRTPDEEKVDLRRKFLSDLVLLLNHSKINRSLILQLSCWQEWLFTLAHLEPSNPEETRTTDTVFCLFRMLLHHAFQEEREGWRIWVDTLAILHGKVTSFERGKGKTSPKRAAPTSPANVNSQGKRVDEAVKSATDVKSPASNSTDSDNDRRKFFQSLLQSKNGPKGQTETAERTLPEESENGPNSTEQEQEKSTGEDTKDEAHTMDAQDVNNSECNEEDRSPSAEDSLSSTGLGSDVRGGEEAEEPTGHEEPNEGVRDTTDVRESEEKNSNYIVLEDKLSDDRQSDAKSDGAEKPIVGDTETLPKADESANEPQVSVRKHEDNDDKESLQDSGNQTEVSTSPPETATQKNTNSSEGQNLFYEKDRAKDVDNSLTIAVKSSYIGAASEVREDAQSEKDVKEDSDSQKKLVTSDVAPSEEQIVSQSTENSIQKPTVESLNNDNTSQASSPNTRSETGTESSPTSTPSATSAATSNAGSPEQKPTYRAHVNIPEYLWSPIHQRLLGDLLFAIEADVQVWRSHNRKTVMDFVNAKENGTYLWNLAHFVSVLADNVIFCCGDLLPLLSSVTSRDYGQDVIEPCGGMSLETSFSFLNRVMSLVDVIVFTSSLAFSGVETNRNLSTGGFLRQCLRLVFCCAARNRLVCRQRNRPILPLITSGKLGKKALREAREAIKTLIASTKPPSEQDMVQNIPGHMTTVTDPEKLLQEMDVNRLRAVVYRDFEDSKQSQFLALTVVYFIAVMMVAKYRDLLKSEDSDARARFHTSPGPPASESEVQDVDSRSRAASWGGQRSASADVEEDVFSWDEEPSMPSLLKGSVDFSRLSLSEKLEIGFKSSGSLLKEVLLDFSPFLSRILIGSHGQELVLEGLSCQKTDSIVELVMLLCSQEWQNSLQRNGGMAFMELVNEGRLLSHAMRERIVMTTSEAFVIVNKLEEISRQKHMQFVELCRLTEATYCENDKLQDQLLLATKRRDFSVAKNVIQKVLDIITSEHGAWAEERQPSSVEFYKLDMWQDGSRRRMRFVKNEYGSSHPEATLLEGVEVNHDVSASPQHLNFAKISSAKAADSYSLDEEEIAEMIIEDRNLGRDVSGHVVFTTSCHLIAPCVVAPGSLTVTSEALFFAVDEENPEYQKLDPKVLVYMDCLHGKWPLDAIKAVFSRRYLLQNCAIEVFTSTGSSVMFKFSDHQTVRKMVRALPPVGVGTYYGIPQSRAASLYSPRQLFQKSTMTQRWQKGEVSNFQYLMFLNTIAGRSFCDLNQYPVFPWVLTNYEADSLDLTDPKIYRDLSKPIGALNPTRHAQFIERYASWDENDDIPPFHYGTHYSTSGFTLAWMIRVEPFATQFLNLQGGKFDHPGRTFCSIIRSWHNCQRDTSDVKELIPELYYLPEMFVNSNNFTFGIDDDGVVIDDVELPKWAASPEEFVMLHRAALESKHVSAHLHEWADLIFGFKQKGPEAVKATNVFFHLTYEGSVDLDSIADPVMREAVEQQIKSFGQTPSQLLHEPHVPRIVPEFQNPEEEEPFKSIYLTFKVTADVPVTHVAANTDSTVSSPAVVTISCNQCFSVNKWIMSGDMKQSLRGVQVEQDPMLMTPTGRHRRQLGEPLDQSVTPTACCFVVTADNKHIMACGYWDNSFKCFSADSGKLTQCVFGHWDVVTCLAYSRHVGLTGGDALVVSGSRDATVLVWRWSERLQRVTACYRTEGDHPSPLAILTGHEQPVVCVDVSASLGIVVSGSQEGPCLLHTTTGNLLRTLRGPGECIRPRLLKLARDGLVLVNYTDGTGHLAVFTINGKLLSEKKLDDQMLALALNKDGNFFASGGFSRYLRIWRTHDLALLHTYPPCDGSIRALAISTDQRYVDYNVSEGLHTITDRSFCGLLPRTCNSPLQKL</sequence>
<comment type="subcellular location">
    <subcellularLocation>
        <location evidence="1">Membrane</location>
    </subcellularLocation>
</comment>
<dbReference type="SUPFAM" id="SSF81837">
    <property type="entry name" value="BEACH domain"/>
    <property type="match status" value="1"/>
</dbReference>
<dbReference type="InterPro" id="IPR013320">
    <property type="entry name" value="ConA-like_dom_sf"/>
</dbReference>
<feature type="region of interest" description="Disordered" evidence="5">
    <location>
        <begin position="1605"/>
        <end position="1640"/>
    </location>
</feature>
<evidence type="ECO:0000256" key="1">
    <source>
        <dbReference type="ARBA" id="ARBA00004370"/>
    </source>
</evidence>
<dbReference type="Pfam" id="PF14844">
    <property type="entry name" value="PH_BEACH"/>
    <property type="match status" value="1"/>
</dbReference>
<feature type="domain" description="BEACH-type PH" evidence="7">
    <location>
        <begin position="1932"/>
        <end position="2040"/>
    </location>
</feature>
<comment type="caution">
    <text evidence="8">The sequence shown here is derived from an EMBL/GenBank/DDBJ whole genome shotgun (WGS) entry which is preliminary data.</text>
</comment>
<dbReference type="InterPro" id="IPR046852">
    <property type="entry name" value="Neurobeachin_a-sol"/>
</dbReference>
<dbReference type="EMBL" id="CALNXK010000085">
    <property type="protein sequence ID" value="CAH3149001.1"/>
    <property type="molecule type" value="Genomic_DNA"/>
</dbReference>
<dbReference type="InterPro" id="IPR031570">
    <property type="entry name" value="NBEA/BDCP_DUF4704"/>
</dbReference>
<evidence type="ECO:0000256" key="4">
    <source>
        <dbReference type="ARBA" id="ARBA00023136"/>
    </source>
</evidence>
<evidence type="ECO:0008006" key="10">
    <source>
        <dbReference type="Google" id="ProtNLM"/>
    </source>
</evidence>
<feature type="compositionally biased region" description="Polar residues" evidence="5">
    <location>
        <begin position="1180"/>
        <end position="1207"/>
    </location>
</feature>
<evidence type="ECO:0000313" key="8">
    <source>
        <dbReference type="EMBL" id="CAH3149001.1"/>
    </source>
</evidence>
<dbReference type="PROSITE" id="PS50197">
    <property type="entry name" value="BEACH"/>
    <property type="match status" value="1"/>
</dbReference>
<dbReference type="InterPro" id="IPR036322">
    <property type="entry name" value="WD40_repeat_dom_sf"/>
</dbReference>